<evidence type="ECO:0000259" key="1">
    <source>
        <dbReference type="Pfam" id="PF07791"/>
    </source>
</evidence>
<dbReference type="Proteomes" id="UP000182692">
    <property type="component" value="Unassembled WGS sequence"/>
</dbReference>
<accession>A0A1I5JI00</accession>
<organism evidence="2 3">
    <name type="scientific">Enterovibrio norvegicus DSM 15893</name>
    <dbReference type="NCBI Taxonomy" id="1121869"/>
    <lineage>
        <taxon>Bacteria</taxon>
        <taxon>Pseudomonadati</taxon>
        <taxon>Pseudomonadota</taxon>
        <taxon>Gammaproteobacteria</taxon>
        <taxon>Vibrionales</taxon>
        <taxon>Vibrionaceae</taxon>
        <taxon>Enterovibrio</taxon>
    </lineage>
</organism>
<dbReference type="RefSeq" id="WP_074924909.1">
    <property type="nucleotide sequence ID" value="NZ_FOWR01000001.1"/>
</dbReference>
<dbReference type="AlphaFoldDB" id="A0A1I5JI00"/>
<protein>
    <recommendedName>
        <fullName evidence="1">Immunity MXAN-0049 protein domain-containing protein</fullName>
    </recommendedName>
</protein>
<evidence type="ECO:0000313" key="3">
    <source>
        <dbReference type="Proteomes" id="UP000182692"/>
    </source>
</evidence>
<feature type="domain" description="Immunity MXAN-0049 protein" evidence="1">
    <location>
        <begin position="16"/>
        <end position="153"/>
    </location>
</feature>
<name>A0A1I5JI00_9GAMM</name>
<dbReference type="OrthoDB" id="8660107at2"/>
<dbReference type="Pfam" id="PF07791">
    <property type="entry name" value="Imm11"/>
    <property type="match status" value="1"/>
</dbReference>
<dbReference type="GeneID" id="35873706"/>
<proteinExistence type="predicted"/>
<gene>
    <name evidence="2" type="ORF">SAMN03084138_00188</name>
</gene>
<sequence length="159" mass="18281">MKIPENDLPQKIISREGAPPYDFTPVHFSNFPSAIISERFASCLMELEPEKHQFSPIVVEDFEKKVVAHAYFWRPMVILDAIDLNSTRIVFTKKDDIANSTCQLRHGDGNFVNKNVIDGHLAWADARCQSKLFISDAFLEILSSRQIDDFSWTHKLKEI</sequence>
<evidence type="ECO:0000313" key="2">
    <source>
        <dbReference type="EMBL" id="SFO71986.1"/>
    </source>
</evidence>
<dbReference type="InterPro" id="IPR012433">
    <property type="entry name" value="Imm11"/>
</dbReference>
<dbReference type="EMBL" id="FOWR01000001">
    <property type="protein sequence ID" value="SFO71986.1"/>
    <property type="molecule type" value="Genomic_DNA"/>
</dbReference>
<reference evidence="2 3" key="1">
    <citation type="submission" date="2016-10" db="EMBL/GenBank/DDBJ databases">
        <authorList>
            <person name="de Groot N.N."/>
        </authorList>
    </citation>
    <scope>NUCLEOTIDE SEQUENCE [LARGE SCALE GENOMIC DNA]</scope>
    <source>
        <strain evidence="2 3">DSM 15893</strain>
    </source>
</reference>